<evidence type="ECO:0000313" key="3">
    <source>
        <dbReference type="EMBL" id="MBS3059315.1"/>
    </source>
</evidence>
<proteinExistence type="predicted"/>
<feature type="transmembrane region" description="Helical" evidence="1">
    <location>
        <begin position="246"/>
        <end position="267"/>
    </location>
</feature>
<evidence type="ECO:0000313" key="4">
    <source>
        <dbReference type="Proteomes" id="UP000577419"/>
    </source>
</evidence>
<sequence>MLKKPLFLLALLVLFPLALADVLMISPFEKTLSVGDVVELGSIAPGESFELIFSDESLLGQEIMWSKASVKQSSLPAAWAAIDSEEGKKRLVVLVSVPAAAKPNVYQFKVALSNDDFQLSEEITAKIDVKKGLIKAVIDEAELNQSPMVNEKVKFNIVLTNSSISDHRVKVKSTLPFNWFEEKEFIVPAKQVVEQQLLVAPRVFGRKAFSFSVVSELNGEHISSFDSVLSVKPTLKGKFASSISGFPFFTVTLLPYHFFNALFSLFFV</sequence>
<evidence type="ECO:0000313" key="2">
    <source>
        <dbReference type="EMBL" id="HIH08188.1"/>
    </source>
</evidence>
<comment type="caution">
    <text evidence="2">The sequence shown here is derived from an EMBL/GenBank/DDBJ whole genome shotgun (WGS) entry which is preliminary data.</text>
</comment>
<reference evidence="3" key="2">
    <citation type="submission" date="2021-03" db="EMBL/GenBank/DDBJ databases">
        <authorList>
            <person name="Jaffe A."/>
        </authorList>
    </citation>
    <scope>NUCLEOTIDE SEQUENCE</scope>
    <source>
        <strain evidence="3">RIFCSPHIGHO2_01_FULL_GW2011_AR10_43_9</strain>
    </source>
</reference>
<dbReference type="EMBL" id="JAGVWF010000037">
    <property type="protein sequence ID" value="MBS3059315.1"/>
    <property type="molecule type" value="Genomic_DNA"/>
</dbReference>
<dbReference type="EMBL" id="DUFG01000013">
    <property type="protein sequence ID" value="HIH08188.1"/>
    <property type="molecule type" value="Genomic_DNA"/>
</dbReference>
<reference evidence="3" key="3">
    <citation type="submission" date="2021-05" db="EMBL/GenBank/DDBJ databases">
        <title>Protein family content uncovers lineage relationships and bacterial pathway maintenance mechanisms in DPANN archaea.</title>
        <authorList>
            <person name="Castelle C.J."/>
            <person name="Meheust R."/>
            <person name="Jaffe A.L."/>
            <person name="Seitz K."/>
            <person name="Gong X."/>
            <person name="Baker B.J."/>
            <person name="Banfield J.F."/>
        </authorList>
    </citation>
    <scope>NUCLEOTIDE SEQUENCE</scope>
    <source>
        <strain evidence="3">RIFCSPHIGHO2_01_FULL_GW2011_AR10_43_9</strain>
    </source>
</reference>
<dbReference type="Proteomes" id="UP000577419">
    <property type="component" value="Unassembled WGS sequence"/>
</dbReference>
<dbReference type="Proteomes" id="UP000683213">
    <property type="component" value="Unassembled WGS sequence"/>
</dbReference>
<reference evidence="2" key="1">
    <citation type="journal article" date="2020" name="bioRxiv">
        <title>A rank-normalized archaeal taxonomy based on genome phylogeny resolves widespread incomplete and uneven classifications.</title>
        <authorList>
            <person name="Rinke C."/>
            <person name="Chuvochina M."/>
            <person name="Mussig A.J."/>
            <person name="Chaumeil P.-A."/>
            <person name="Waite D.W."/>
            <person name="Whitman W.B."/>
            <person name="Parks D.H."/>
            <person name="Hugenholtz P."/>
        </authorList>
    </citation>
    <scope>NUCLEOTIDE SEQUENCE</scope>
    <source>
        <strain evidence="2">UBA10011</strain>
    </source>
</reference>
<organism evidence="2 4">
    <name type="scientific">Candidatus Iainarchaeum sp</name>
    <dbReference type="NCBI Taxonomy" id="3101447"/>
    <lineage>
        <taxon>Archaea</taxon>
        <taxon>Candidatus Iainarchaeota</taxon>
        <taxon>Candidatus Iainarchaeia</taxon>
        <taxon>Candidatus Iainarchaeales</taxon>
        <taxon>Candidatus Iainarchaeaceae</taxon>
        <taxon>Candidatus Iainarchaeum</taxon>
    </lineage>
</organism>
<keyword evidence="1" id="KW-1133">Transmembrane helix</keyword>
<gene>
    <name evidence="2" type="ORF">HA237_02330</name>
    <name evidence="3" type="ORF">J4224_02715</name>
</gene>
<protein>
    <submittedName>
        <fullName evidence="2">Uncharacterized protein</fullName>
    </submittedName>
</protein>
<keyword evidence="1" id="KW-0812">Transmembrane</keyword>
<keyword evidence="1" id="KW-0472">Membrane</keyword>
<evidence type="ECO:0000256" key="1">
    <source>
        <dbReference type="SAM" id="Phobius"/>
    </source>
</evidence>
<name>A0A7J4IRR0_9ARCH</name>
<accession>A0A7J4IRR0</accession>
<dbReference type="AlphaFoldDB" id="A0A7J4IRR0"/>